<evidence type="ECO:0000313" key="16">
    <source>
        <dbReference type="EMBL" id="NEM90123.1"/>
    </source>
</evidence>
<dbReference type="GO" id="GO:0003684">
    <property type="term" value="F:damaged DNA binding"/>
    <property type="evidence" value="ECO:0007669"/>
    <property type="project" value="InterPro"/>
</dbReference>
<keyword evidence="7 13" id="KW-0227">DNA damage</keyword>
<dbReference type="Pfam" id="PF11799">
    <property type="entry name" value="IMS_C"/>
    <property type="match status" value="1"/>
</dbReference>
<comment type="subcellular location">
    <subcellularLocation>
        <location evidence="13">Cytoplasm</location>
    </subcellularLocation>
</comment>
<dbReference type="PROSITE" id="PS50173">
    <property type="entry name" value="UMUC"/>
    <property type="match status" value="1"/>
</dbReference>
<dbReference type="GO" id="GO:0006261">
    <property type="term" value="P:DNA-templated DNA replication"/>
    <property type="evidence" value="ECO:0007669"/>
    <property type="project" value="UniProtKB-UniRule"/>
</dbReference>
<dbReference type="Gene3D" id="1.10.150.20">
    <property type="entry name" value="5' to 3' exonuclease, C-terminal subdomain"/>
    <property type="match status" value="1"/>
</dbReference>
<keyword evidence="10 13" id="KW-0234">DNA repair</keyword>
<reference evidence="16 17" key="1">
    <citation type="journal article" date="2014" name="Int. J. Syst. Evol. Microbiol.">
        <title>Description of Galbitalea soli gen. nov., sp. nov., and Frondihabitans sucicola sp. nov.</title>
        <authorList>
            <person name="Kim S.J."/>
            <person name="Lim J.M."/>
            <person name="Ahn J.H."/>
            <person name="Weon H.Y."/>
            <person name="Hamada M."/>
            <person name="Suzuki K."/>
            <person name="Ahn T.Y."/>
            <person name="Kwon S.W."/>
        </authorList>
    </citation>
    <scope>NUCLEOTIDE SEQUENCE [LARGE SCALE GENOMIC DNA]</scope>
    <source>
        <strain evidence="16 17">NBRC 108727</strain>
    </source>
</reference>
<feature type="binding site" evidence="13">
    <location>
        <position position="121"/>
    </location>
    <ligand>
        <name>Mg(2+)</name>
        <dbReference type="ChEBI" id="CHEBI:18420"/>
    </ligand>
</feature>
<dbReference type="Pfam" id="PF11798">
    <property type="entry name" value="IMS_HHH"/>
    <property type="match status" value="1"/>
</dbReference>
<accession>A0A7C9TQ94</accession>
<keyword evidence="13" id="KW-0963">Cytoplasm</keyword>
<proteinExistence type="inferred from homology"/>
<sequence length="424" mass="46070">MSKQDGSGRQVTNSALDDPSATILHVDMDAFFASVELLERPDLRGLPVIVGGTAGRGVVTAATYEARKFGVNSAMPMSVALRRCPNAIVLPPHFDRYRHFSQRVMTIFHELTPLVEPLSIDEAFLEVGGARKLLGTPWEIGTELRRRVHAETGLRCSVGIAATKFIAKLASGRAKPDGLLLIPLADTLAFLHPLPISALWGVGAKTEERLIRLGMRTVGDVAHTPESTLSRALGDGLGRKLHELSWARDPRRVTTRSEEKSVGHETTFPHDVTDAVVIRRELLGMSDQVAVRLRRAGLQGRTVVLKLRYGDFTTITRSKTLAEPTDVARRIYDEVSALFTAVATGSERIRLVGVRMEQLSPGGSGGPGLWDDDEDWRDAEQAVDAVARRFGRGLVRPAALVRPPVRDPRPGVAESGVAESGAGR</sequence>
<dbReference type="RefSeq" id="WP_163471799.1">
    <property type="nucleotide sequence ID" value="NZ_JAAGWZ010000001.1"/>
</dbReference>
<dbReference type="EMBL" id="JAAGWZ010000001">
    <property type="protein sequence ID" value="NEM90123.1"/>
    <property type="molecule type" value="Genomic_DNA"/>
</dbReference>
<dbReference type="Gene3D" id="3.30.1490.100">
    <property type="entry name" value="DNA polymerase, Y-family, little finger domain"/>
    <property type="match status" value="1"/>
</dbReference>
<dbReference type="Proteomes" id="UP000479756">
    <property type="component" value="Unassembled WGS sequence"/>
</dbReference>
<keyword evidence="6 13" id="KW-0479">Metal-binding</keyword>
<comment type="subunit">
    <text evidence="13">Monomer.</text>
</comment>
<keyword evidence="8 13" id="KW-0460">Magnesium</keyword>
<name>A0A7C9TQ94_9MICO</name>
<dbReference type="InterPro" id="IPR036775">
    <property type="entry name" value="DNA_pol_Y-fam_lit_finger_sf"/>
</dbReference>
<keyword evidence="2 13" id="KW-0515">Mutator protein</keyword>
<dbReference type="NCBIfam" id="NF002677">
    <property type="entry name" value="PRK02406.1"/>
    <property type="match status" value="1"/>
</dbReference>
<evidence type="ECO:0000259" key="15">
    <source>
        <dbReference type="PROSITE" id="PS50173"/>
    </source>
</evidence>
<dbReference type="AlphaFoldDB" id="A0A7C9TQ94"/>
<dbReference type="GO" id="GO:0005829">
    <property type="term" value="C:cytosol"/>
    <property type="evidence" value="ECO:0007669"/>
    <property type="project" value="TreeGrafter"/>
</dbReference>
<keyword evidence="13" id="KW-0238">DNA-binding</keyword>
<dbReference type="NCBIfam" id="NF003015">
    <property type="entry name" value="PRK03858.1"/>
    <property type="match status" value="1"/>
</dbReference>
<evidence type="ECO:0000256" key="9">
    <source>
        <dbReference type="ARBA" id="ARBA00022932"/>
    </source>
</evidence>
<dbReference type="InterPro" id="IPR043128">
    <property type="entry name" value="Rev_trsase/Diguanyl_cyclase"/>
</dbReference>
<protein>
    <recommendedName>
        <fullName evidence="13">DNA polymerase IV</fullName>
        <shortName evidence="13">Pol IV</shortName>
        <ecNumber evidence="13">2.7.7.7</ecNumber>
    </recommendedName>
</protein>
<evidence type="ECO:0000256" key="6">
    <source>
        <dbReference type="ARBA" id="ARBA00022723"/>
    </source>
</evidence>
<keyword evidence="3 13" id="KW-0808">Transferase</keyword>
<dbReference type="InterPro" id="IPR024728">
    <property type="entry name" value="PolY_HhH_motif"/>
</dbReference>
<dbReference type="PANTHER" id="PTHR11076:SF33">
    <property type="entry name" value="DNA POLYMERASE KAPPA"/>
    <property type="match status" value="1"/>
</dbReference>
<evidence type="ECO:0000256" key="7">
    <source>
        <dbReference type="ARBA" id="ARBA00022763"/>
    </source>
</evidence>
<dbReference type="CDD" id="cd03586">
    <property type="entry name" value="PolY_Pol_IV_kappa"/>
    <property type="match status" value="1"/>
</dbReference>
<dbReference type="Pfam" id="PF00817">
    <property type="entry name" value="IMS"/>
    <property type="match status" value="1"/>
</dbReference>
<organism evidence="16 17">
    <name type="scientific">Galbitalea soli</name>
    <dbReference type="NCBI Taxonomy" id="1268042"/>
    <lineage>
        <taxon>Bacteria</taxon>
        <taxon>Bacillati</taxon>
        <taxon>Actinomycetota</taxon>
        <taxon>Actinomycetes</taxon>
        <taxon>Micrococcales</taxon>
        <taxon>Microbacteriaceae</taxon>
        <taxon>Galbitalea</taxon>
    </lineage>
</organism>
<evidence type="ECO:0000313" key="17">
    <source>
        <dbReference type="Proteomes" id="UP000479756"/>
    </source>
</evidence>
<dbReference type="GO" id="GO:0003887">
    <property type="term" value="F:DNA-directed DNA polymerase activity"/>
    <property type="evidence" value="ECO:0007669"/>
    <property type="project" value="UniProtKB-UniRule"/>
</dbReference>
<dbReference type="NCBIfam" id="NF002882">
    <property type="entry name" value="PRK03348.1"/>
    <property type="match status" value="1"/>
</dbReference>
<evidence type="ECO:0000256" key="14">
    <source>
        <dbReference type="SAM" id="MobiDB-lite"/>
    </source>
</evidence>
<evidence type="ECO:0000256" key="8">
    <source>
        <dbReference type="ARBA" id="ARBA00022842"/>
    </source>
</evidence>
<comment type="caution">
    <text evidence="16">The sequence shown here is derived from an EMBL/GenBank/DDBJ whole genome shotgun (WGS) entry which is preliminary data.</text>
</comment>
<feature type="active site" evidence="13">
    <location>
        <position position="122"/>
    </location>
</feature>
<dbReference type="GO" id="GO:0006281">
    <property type="term" value="P:DNA repair"/>
    <property type="evidence" value="ECO:0007669"/>
    <property type="project" value="UniProtKB-UniRule"/>
</dbReference>
<evidence type="ECO:0000256" key="11">
    <source>
        <dbReference type="ARBA" id="ARBA00025589"/>
    </source>
</evidence>
<feature type="binding site" evidence="13">
    <location>
        <position position="27"/>
    </location>
    <ligand>
        <name>Mg(2+)</name>
        <dbReference type="ChEBI" id="CHEBI:18420"/>
    </ligand>
</feature>
<evidence type="ECO:0000256" key="10">
    <source>
        <dbReference type="ARBA" id="ARBA00023204"/>
    </source>
</evidence>
<evidence type="ECO:0000256" key="4">
    <source>
        <dbReference type="ARBA" id="ARBA00022695"/>
    </source>
</evidence>
<gene>
    <name evidence="13" type="primary">dinB</name>
    <name evidence="16" type="ORF">G3T37_01985</name>
</gene>
<dbReference type="InterPro" id="IPR017961">
    <property type="entry name" value="DNA_pol_Y-fam_little_finger"/>
</dbReference>
<dbReference type="InterPro" id="IPR022880">
    <property type="entry name" value="DNApol_IV"/>
</dbReference>
<evidence type="ECO:0000256" key="5">
    <source>
        <dbReference type="ARBA" id="ARBA00022705"/>
    </source>
</evidence>
<dbReference type="Gene3D" id="3.30.70.270">
    <property type="match status" value="1"/>
</dbReference>
<comment type="catalytic activity">
    <reaction evidence="12 13">
        <text>DNA(n) + a 2'-deoxyribonucleoside 5'-triphosphate = DNA(n+1) + diphosphate</text>
        <dbReference type="Rhea" id="RHEA:22508"/>
        <dbReference type="Rhea" id="RHEA-COMP:17339"/>
        <dbReference type="Rhea" id="RHEA-COMP:17340"/>
        <dbReference type="ChEBI" id="CHEBI:33019"/>
        <dbReference type="ChEBI" id="CHEBI:61560"/>
        <dbReference type="ChEBI" id="CHEBI:173112"/>
        <dbReference type="EC" id="2.7.7.7"/>
    </reaction>
</comment>
<evidence type="ECO:0000256" key="3">
    <source>
        <dbReference type="ARBA" id="ARBA00022679"/>
    </source>
</evidence>
<dbReference type="GO" id="GO:0000287">
    <property type="term" value="F:magnesium ion binding"/>
    <property type="evidence" value="ECO:0007669"/>
    <property type="project" value="UniProtKB-UniRule"/>
</dbReference>
<keyword evidence="9 13" id="KW-0239">DNA-directed DNA polymerase</keyword>
<dbReference type="Gene3D" id="3.40.1170.60">
    <property type="match status" value="1"/>
</dbReference>
<comment type="cofactor">
    <cofactor evidence="13">
        <name>Mg(2+)</name>
        <dbReference type="ChEBI" id="CHEBI:18420"/>
    </cofactor>
    <text evidence="13">Binds 2 magnesium ions per subunit.</text>
</comment>
<dbReference type="HAMAP" id="MF_01113">
    <property type="entry name" value="DNApol_IV"/>
    <property type="match status" value="1"/>
</dbReference>
<dbReference type="InterPro" id="IPR001126">
    <property type="entry name" value="UmuC"/>
</dbReference>
<dbReference type="SUPFAM" id="SSF56672">
    <property type="entry name" value="DNA/RNA polymerases"/>
    <property type="match status" value="1"/>
</dbReference>
<evidence type="ECO:0000256" key="1">
    <source>
        <dbReference type="ARBA" id="ARBA00010945"/>
    </source>
</evidence>
<keyword evidence="5 13" id="KW-0235">DNA replication</keyword>
<dbReference type="FunFam" id="3.30.1490.100:FF:000004">
    <property type="entry name" value="DNA polymerase IV"/>
    <property type="match status" value="1"/>
</dbReference>
<evidence type="ECO:0000256" key="13">
    <source>
        <dbReference type="HAMAP-Rule" id="MF_01113"/>
    </source>
</evidence>
<feature type="domain" description="UmuC" evidence="15">
    <location>
        <begin position="23"/>
        <end position="203"/>
    </location>
</feature>
<feature type="region of interest" description="Disordered" evidence="14">
    <location>
        <begin position="401"/>
        <end position="424"/>
    </location>
</feature>
<keyword evidence="4 13" id="KW-0548">Nucleotidyltransferase</keyword>
<dbReference type="InterPro" id="IPR043502">
    <property type="entry name" value="DNA/RNA_pol_sf"/>
</dbReference>
<dbReference type="GO" id="GO:0042276">
    <property type="term" value="P:error-prone translesion synthesis"/>
    <property type="evidence" value="ECO:0007669"/>
    <property type="project" value="TreeGrafter"/>
</dbReference>
<comment type="similarity">
    <text evidence="1 13">Belongs to the DNA polymerase type-Y family.</text>
</comment>
<feature type="site" description="Substrate discrimination" evidence="13">
    <location>
        <position position="32"/>
    </location>
</feature>
<dbReference type="GO" id="GO:0009432">
    <property type="term" value="P:SOS response"/>
    <property type="evidence" value="ECO:0007669"/>
    <property type="project" value="TreeGrafter"/>
</dbReference>
<keyword evidence="17" id="KW-1185">Reference proteome</keyword>
<dbReference type="PANTHER" id="PTHR11076">
    <property type="entry name" value="DNA REPAIR POLYMERASE UMUC / TRANSFERASE FAMILY MEMBER"/>
    <property type="match status" value="1"/>
</dbReference>
<dbReference type="EC" id="2.7.7.7" evidence="13"/>
<comment type="function">
    <text evidence="11 13">Poorly processive, error-prone DNA polymerase involved in untargeted mutagenesis. Copies undamaged DNA at stalled replication forks, which arise in vivo from mismatched or misaligned primer ends. These misaligned primers can be extended by PolIV. Exhibits no 3'-5' exonuclease (proofreading) activity. May be involved in translesional synthesis, in conjunction with the beta clamp from PolIII.</text>
</comment>
<dbReference type="InterPro" id="IPR050116">
    <property type="entry name" value="DNA_polymerase-Y"/>
</dbReference>
<evidence type="ECO:0000256" key="2">
    <source>
        <dbReference type="ARBA" id="ARBA00022457"/>
    </source>
</evidence>
<dbReference type="SUPFAM" id="SSF100879">
    <property type="entry name" value="Lesion bypass DNA polymerase (Y-family), little finger domain"/>
    <property type="match status" value="1"/>
</dbReference>
<evidence type="ECO:0000256" key="12">
    <source>
        <dbReference type="ARBA" id="ARBA00049244"/>
    </source>
</evidence>